<dbReference type="InterPro" id="IPR050845">
    <property type="entry name" value="Cu-binding_ET"/>
</dbReference>
<dbReference type="InterPro" id="IPR033138">
    <property type="entry name" value="Cu_oxidase_CS"/>
</dbReference>
<evidence type="ECO:0000256" key="2">
    <source>
        <dbReference type="ARBA" id="ARBA00023008"/>
    </source>
</evidence>
<sequence>MKEAEGAEYKLIKFKEDLKMADTQKADTQVSPESKSFNPMIWGAVIVLVVIGGGYYFMSANKKTGEPAVIERTANEEITEPSTQNGTDTLTTDKTASKVAENIKTIEMEGGSFYFKPDKITVKEGDRIKILLKSVDKVHNLYLDEFKVKSSDVKTGETTSIEFTAGKKGSYEYYCAIGQHRQMGMVGTLIVE</sequence>
<dbReference type="Gene3D" id="2.60.40.420">
    <property type="entry name" value="Cupredoxins - blue copper proteins"/>
    <property type="match status" value="1"/>
</dbReference>
<comment type="caution">
    <text evidence="5">The sequence shown here is derived from an EMBL/GenBank/DDBJ whole genome shotgun (WGS) entry which is preliminary data.</text>
</comment>
<reference evidence="5 6" key="1">
    <citation type="journal article" date="2016" name="Nat. Commun.">
        <title>Thousands of microbial genomes shed light on interconnected biogeochemical processes in an aquifer system.</title>
        <authorList>
            <person name="Anantharaman K."/>
            <person name="Brown C.T."/>
            <person name="Hug L.A."/>
            <person name="Sharon I."/>
            <person name="Castelle C.J."/>
            <person name="Probst A.J."/>
            <person name="Thomas B.C."/>
            <person name="Singh A."/>
            <person name="Wilkins M.J."/>
            <person name="Karaoz U."/>
            <person name="Brodie E.L."/>
            <person name="Williams K.H."/>
            <person name="Hubbard S.S."/>
            <person name="Banfield J.F."/>
        </authorList>
    </citation>
    <scope>NUCLEOTIDE SEQUENCE [LARGE SCALE GENOMIC DNA]</scope>
</reference>
<dbReference type="PANTHER" id="PTHR38439:SF3">
    <property type="entry name" value="COPPER-RESISTANT CUPROPROTEIN COPI"/>
    <property type="match status" value="1"/>
</dbReference>
<dbReference type="InterPro" id="IPR028871">
    <property type="entry name" value="BlueCu_1_BS"/>
</dbReference>
<dbReference type="CDD" id="cd00920">
    <property type="entry name" value="Cupredoxin"/>
    <property type="match status" value="1"/>
</dbReference>
<evidence type="ECO:0000256" key="3">
    <source>
        <dbReference type="SAM" id="Phobius"/>
    </source>
</evidence>
<evidence type="ECO:0000313" key="5">
    <source>
        <dbReference type="EMBL" id="OGG22115.1"/>
    </source>
</evidence>
<dbReference type="AlphaFoldDB" id="A0A1F6ABQ9"/>
<keyword evidence="3" id="KW-0812">Transmembrane</keyword>
<name>A0A1F6ABQ9_9BACT</name>
<dbReference type="PROSITE" id="PS00079">
    <property type="entry name" value="MULTICOPPER_OXIDASE1"/>
    <property type="match status" value="1"/>
</dbReference>
<keyword evidence="1" id="KW-0479">Metal-binding</keyword>
<dbReference type="SUPFAM" id="SSF49503">
    <property type="entry name" value="Cupredoxins"/>
    <property type="match status" value="1"/>
</dbReference>
<dbReference type="Proteomes" id="UP000177092">
    <property type="component" value="Unassembled WGS sequence"/>
</dbReference>
<dbReference type="Pfam" id="PF13473">
    <property type="entry name" value="Cupredoxin_1"/>
    <property type="match status" value="1"/>
</dbReference>
<dbReference type="PANTHER" id="PTHR38439">
    <property type="entry name" value="AURACYANIN-B"/>
    <property type="match status" value="1"/>
</dbReference>
<keyword evidence="2" id="KW-0186">Copper</keyword>
<evidence type="ECO:0000313" key="6">
    <source>
        <dbReference type="Proteomes" id="UP000177092"/>
    </source>
</evidence>
<organism evidence="5 6">
    <name type="scientific">Candidatus Gottesmanbacteria bacterium RIFCSPHIGHO2_02_FULL_40_13</name>
    <dbReference type="NCBI Taxonomy" id="1798384"/>
    <lineage>
        <taxon>Bacteria</taxon>
        <taxon>Candidatus Gottesmaniibacteriota</taxon>
    </lineage>
</organism>
<keyword evidence="3" id="KW-0472">Membrane</keyword>
<keyword evidence="3" id="KW-1133">Transmembrane helix</keyword>
<dbReference type="PROSITE" id="PS00196">
    <property type="entry name" value="COPPER_BLUE"/>
    <property type="match status" value="1"/>
</dbReference>
<dbReference type="STRING" id="1798384.A3D03_02005"/>
<proteinExistence type="predicted"/>
<dbReference type="InterPro" id="IPR008972">
    <property type="entry name" value="Cupredoxin"/>
</dbReference>
<accession>A0A1F6ABQ9</accession>
<dbReference type="EMBL" id="MFJN01000009">
    <property type="protein sequence ID" value="OGG22115.1"/>
    <property type="molecule type" value="Genomic_DNA"/>
</dbReference>
<gene>
    <name evidence="5" type="ORF">A3D03_02005</name>
</gene>
<feature type="domain" description="EfeO-type cupredoxin-like" evidence="4">
    <location>
        <begin position="97"/>
        <end position="191"/>
    </location>
</feature>
<evidence type="ECO:0000259" key="4">
    <source>
        <dbReference type="Pfam" id="PF13473"/>
    </source>
</evidence>
<protein>
    <recommendedName>
        <fullName evidence="4">EfeO-type cupredoxin-like domain-containing protein</fullName>
    </recommendedName>
</protein>
<evidence type="ECO:0000256" key="1">
    <source>
        <dbReference type="ARBA" id="ARBA00022723"/>
    </source>
</evidence>
<dbReference type="GO" id="GO:0046872">
    <property type="term" value="F:metal ion binding"/>
    <property type="evidence" value="ECO:0007669"/>
    <property type="project" value="UniProtKB-KW"/>
</dbReference>
<dbReference type="InterPro" id="IPR028096">
    <property type="entry name" value="EfeO_Cupredoxin"/>
</dbReference>
<feature type="transmembrane region" description="Helical" evidence="3">
    <location>
        <begin position="40"/>
        <end position="58"/>
    </location>
</feature>